<dbReference type="EMBL" id="VSSQ01099777">
    <property type="protein sequence ID" value="MPN42196.1"/>
    <property type="molecule type" value="Genomic_DNA"/>
</dbReference>
<organism evidence="1">
    <name type="scientific">bioreactor metagenome</name>
    <dbReference type="NCBI Taxonomy" id="1076179"/>
    <lineage>
        <taxon>unclassified sequences</taxon>
        <taxon>metagenomes</taxon>
        <taxon>ecological metagenomes</taxon>
    </lineage>
</organism>
<sequence>MKLSNIAMNVGGRKVDTDLNKECNKSDDETLSSEKVEDKIDKNQEFEVPISDTITETSANLRNINIIREELCKLSLNPCEREYYNNCILPLLTTLTGITAASVNLVTSANYLNNSNIIFRKKSNIKDTLELVYDINKKSEDVYKNLVKRIDKMLDCIE</sequence>
<proteinExistence type="predicted"/>
<name>A0A645HUD9_9ZZZZ</name>
<protein>
    <submittedName>
        <fullName evidence="1">Uncharacterized protein</fullName>
    </submittedName>
</protein>
<reference evidence="1" key="1">
    <citation type="submission" date="2019-08" db="EMBL/GenBank/DDBJ databases">
        <authorList>
            <person name="Kucharzyk K."/>
            <person name="Murdoch R.W."/>
            <person name="Higgins S."/>
            <person name="Loffler F."/>
        </authorList>
    </citation>
    <scope>NUCLEOTIDE SEQUENCE</scope>
</reference>
<accession>A0A645HUD9</accession>
<evidence type="ECO:0000313" key="1">
    <source>
        <dbReference type="EMBL" id="MPN42196.1"/>
    </source>
</evidence>
<dbReference type="AlphaFoldDB" id="A0A645HUD9"/>
<gene>
    <name evidence="1" type="ORF">SDC9_189752</name>
</gene>
<comment type="caution">
    <text evidence="1">The sequence shown here is derived from an EMBL/GenBank/DDBJ whole genome shotgun (WGS) entry which is preliminary data.</text>
</comment>